<comment type="caution">
    <text evidence="2">The sequence shown here is derived from an EMBL/GenBank/DDBJ whole genome shotgun (WGS) entry which is preliminary data.</text>
</comment>
<feature type="domain" description="PseI/NeuA/B-like" evidence="1">
    <location>
        <begin position="17"/>
        <end position="94"/>
    </location>
</feature>
<protein>
    <recommendedName>
        <fullName evidence="1">PseI/NeuA/B-like domain-containing protein</fullName>
    </recommendedName>
</protein>
<proteinExistence type="predicted"/>
<dbReference type="AlphaFoldDB" id="X1K4D2"/>
<feature type="non-terminal residue" evidence="2">
    <location>
        <position position="102"/>
    </location>
</feature>
<dbReference type="InterPro" id="IPR013132">
    <property type="entry name" value="PseI/NeuA/B-like_N"/>
</dbReference>
<name>X1K4D2_9ZZZZ</name>
<dbReference type="EMBL" id="BARU01046459">
    <property type="protein sequence ID" value="GAI01892.1"/>
    <property type="molecule type" value="Genomic_DNA"/>
</dbReference>
<organism evidence="2">
    <name type="scientific">marine sediment metagenome</name>
    <dbReference type="NCBI Taxonomy" id="412755"/>
    <lineage>
        <taxon>unclassified sequences</taxon>
        <taxon>metagenomes</taxon>
        <taxon>ecological metagenomes</taxon>
    </lineage>
</organism>
<gene>
    <name evidence="2" type="ORF">S03H2_70072</name>
</gene>
<evidence type="ECO:0000259" key="1">
    <source>
        <dbReference type="Pfam" id="PF03102"/>
    </source>
</evidence>
<dbReference type="GO" id="GO:0016051">
    <property type="term" value="P:carbohydrate biosynthetic process"/>
    <property type="evidence" value="ECO:0007669"/>
    <property type="project" value="InterPro"/>
</dbReference>
<dbReference type="Pfam" id="PF03102">
    <property type="entry name" value="NeuB"/>
    <property type="match status" value="1"/>
</dbReference>
<sequence length="102" mass="11946">MGIRKIEDEIDLKEAMKKKAAEFQIKEMQAKASVEKFTKDRLRELAKKHGILLALTPELREEVKELQKKYNIPSSKIITEQITEHDVLRKFSKIDHEKLGML</sequence>
<accession>X1K4D2</accession>
<reference evidence="2" key="1">
    <citation type="journal article" date="2014" name="Front. Microbiol.">
        <title>High frequency of phylogenetically diverse reductive dehalogenase-homologous genes in deep subseafloor sedimentary metagenomes.</title>
        <authorList>
            <person name="Kawai M."/>
            <person name="Futagami T."/>
            <person name="Toyoda A."/>
            <person name="Takaki Y."/>
            <person name="Nishi S."/>
            <person name="Hori S."/>
            <person name="Arai W."/>
            <person name="Tsubouchi T."/>
            <person name="Morono Y."/>
            <person name="Uchiyama I."/>
            <person name="Ito T."/>
            <person name="Fujiyama A."/>
            <person name="Inagaki F."/>
            <person name="Takami H."/>
        </authorList>
    </citation>
    <scope>NUCLEOTIDE SEQUENCE</scope>
    <source>
        <strain evidence="2">Expedition CK06-06</strain>
    </source>
</reference>
<evidence type="ECO:0000313" key="2">
    <source>
        <dbReference type="EMBL" id="GAI01892.1"/>
    </source>
</evidence>